<feature type="non-terminal residue" evidence="1">
    <location>
        <position position="1"/>
    </location>
</feature>
<reference evidence="1" key="1">
    <citation type="submission" date="2019-07" db="EMBL/GenBank/DDBJ databases">
        <title>Annotation for the trematode Paragonimus miyazaki's.</title>
        <authorList>
            <person name="Choi Y.-J."/>
        </authorList>
    </citation>
    <scope>NUCLEOTIDE SEQUENCE</scope>
    <source>
        <strain evidence="1">Japan</strain>
    </source>
</reference>
<keyword evidence="2" id="KW-1185">Reference proteome</keyword>
<gene>
    <name evidence="1" type="ORF">EG68_10000</name>
</gene>
<dbReference type="AlphaFoldDB" id="A0A8S9YLT7"/>
<dbReference type="EMBL" id="JTDE01005901">
    <property type="protein sequence ID" value="KAF7246771.1"/>
    <property type="molecule type" value="Genomic_DNA"/>
</dbReference>
<evidence type="ECO:0000313" key="1">
    <source>
        <dbReference type="EMBL" id="KAF7246771.1"/>
    </source>
</evidence>
<evidence type="ECO:0000313" key="2">
    <source>
        <dbReference type="Proteomes" id="UP000822476"/>
    </source>
</evidence>
<comment type="caution">
    <text evidence="1">The sequence shown here is derived from an EMBL/GenBank/DDBJ whole genome shotgun (WGS) entry which is preliminary data.</text>
</comment>
<sequence>NIFKGKLYHKDTPVEDTQSLLQPELYKQVQRDVCQQIIRTVPWYDSVGGLSYCLVEIQNNGHISVRYTISATDEFLKSHDPSCSLYDLLLDRLVQRNEASGNGYYLKEMKLETGNPAHSKSQSSEHVGSAVISMFGFLWKSGSSLIWDGHSNVEDNVKEAAENVKKQIVQFLNISSANENYIRVRPFEHQVMQYGYKFVRGRANITIDKAMFIENRINATCRSFDQLIKYGLESPFRGNNRTHYGSPVEITGITMRKNTWDEETSSTDSTAMLNTTTAGGAGEFSRCRQTYEQFELNEQYYDVNMYEVMTICV</sequence>
<organism evidence="1 2">
    <name type="scientific">Paragonimus skrjabini miyazakii</name>
    <dbReference type="NCBI Taxonomy" id="59628"/>
    <lineage>
        <taxon>Eukaryota</taxon>
        <taxon>Metazoa</taxon>
        <taxon>Spiralia</taxon>
        <taxon>Lophotrochozoa</taxon>
        <taxon>Platyhelminthes</taxon>
        <taxon>Trematoda</taxon>
        <taxon>Digenea</taxon>
        <taxon>Plagiorchiida</taxon>
        <taxon>Troglotremata</taxon>
        <taxon>Troglotrematidae</taxon>
        <taxon>Paragonimus</taxon>
    </lineage>
</organism>
<proteinExistence type="predicted"/>
<protein>
    <submittedName>
        <fullName evidence="1">Uncharacterized protein</fullName>
    </submittedName>
</protein>
<name>A0A8S9YLT7_9TREM</name>
<dbReference type="OrthoDB" id="6302114at2759"/>
<accession>A0A8S9YLT7</accession>
<dbReference type="Proteomes" id="UP000822476">
    <property type="component" value="Unassembled WGS sequence"/>
</dbReference>